<accession>A0A0G1DLT4</accession>
<evidence type="ECO:0000259" key="6">
    <source>
        <dbReference type="Pfam" id="PF04932"/>
    </source>
</evidence>
<organism evidence="7 8">
    <name type="scientific">Candidatus Gottesmanbacteria bacterium GW2011_GWA2_43_14</name>
    <dbReference type="NCBI Taxonomy" id="1618443"/>
    <lineage>
        <taxon>Bacteria</taxon>
        <taxon>Candidatus Gottesmaniibacteriota</taxon>
    </lineage>
</organism>
<protein>
    <recommendedName>
        <fullName evidence="6">O-antigen ligase-related domain-containing protein</fullName>
    </recommendedName>
</protein>
<dbReference type="Pfam" id="PF04932">
    <property type="entry name" value="Wzy_C"/>
    <property type="match status" value="1"/>
</dbReference>
<name>A0A0G1DLT4_9BACT</name>
<evidence type="ECO:0000256" key="5">
    <source>
        <dbReference type="SAM" id="Phobius"/>
    </source>
</evidence>
<keyword evidence="4 5" id="KW-0472">Membrane</keyword>
<feature type="transmembrane region" description="Helical" evidence="5">
    <location>
        <begin position="319"/>
        <end position="342"/>
    </location>
</feature>
<feature type="transmembrane region" description="Helical" evidence="5">
    <location>
        <begin position="33"/>
        <end position="52"/>
    </location>
</feature>
<comment type="caution">
    <text evidence="7">The sequence shown here is derived from an EMBL/GenBank/DDBJ whole genome shotgun (WGS) entry which is preliminary data.</text>
</comment>
<keyword evidence="3 5" id="KW-1133">Transmembrane helix</keyword>
<dbReference type="EMBL" id="LCFP01000001">
    <property type="protein sequence ID" value="KKS98542.1"/>
    <property type="molecule type" value="Genomic_DNA"/>
</dbReference>
<dbReference type="Proteomes" id="UP000034894">
    <property type="component" value="Unassembled WGS sequence"/>
</dbReference>
<keyword evidence="2 5" id="KW-0812">Transmembrane</keyword>
<feature type="transmembrane region" description="Helical" evidence="5">
    <location>
        <begin position="232"/>
        <end position="249"/>
    </location>
</feature>
<gene>
    <name evidence="7" type="ORF">UV73_C0001G0063</name>
</gene>
<evidence type="ECO:0000313" key="7">
    <source>
        <dbReference type="EMBL" id="KKS98542.1"/>
    </source>
</evidence>
<proteinExistence type="predicted"/>
<feature type="transmembrane region" description="Helical" evidence="5">
    <location>
        <begin position="123"/>
        <end position="144"/>
    </location>
</feature>
<evidence type="ECO:0000313" key="8">
    <source>
        <dbReference type="Proteomes" id="UP000034894"/>
    </source>
</evidence>
<dbReference type="PANTHER" id="PTHR37422:SF13">
    <property type="entry name" value="LIPOPOLYSACCHARIDE BIOSYNTHESIS PROTEIN PA4999-RELATED"/>
    <property type="match status" value="1"/>
</dbReference>
<comment type="subcellular location">
    <subcellularLocation>
        <location evidence="1">Membrane</location>
        <topology evidence="1">Multi-pass membrane protein</topology>
    </subcellularLocation>
</comment>
<dbReference type="STRING" id="1618443.UV73_C0001G0063"/>
<feature type="transmembrane region" description="Helical" evidence="5">
    <location>
        <begin position="164"/>
        <end position="188"/>
    </location>
</feature>
<dbReference type="PATRIC" id="fig|1618443.3.peg.64"/>
<sequence>MSKTFKTVFILLLAAAVAGPLFGLNIPPGPIVLYPPDVAVFILNLWIITKWSEVVKLYRQRLEFKAFSAFVIIALLSWLLSPLSLSASDKGIALLYLLRFAAYFQIYPAVLVSLKMNPPIRKFFTRLIILSGIVLIVLGWFQYFLYPDLRNLYYLGWDPHYFRIFSTILDPNYFGLILVLFFLFSLSLQQVFYRQILIKLVVLATLAFTYSRSSYLAFLSGILYWAYLSRRLLKYFLAGIIFFGSLFLLPRPGGVGVELERIFTVRERLNNWQQAVEIISDKPFLGIGFNTLRFKIRDDKRSSEDWRTNHAAGGVDNSLLFVAASSGLTGLAVYLVFLISVFRKLNKIGKSMMISVIVHSLFLNSLFYTYILIWLYILSALMQKEVKGNTQV</sequence>
<dbReference type="InterPro" id="IPR051533">
    <property type="entry name" value="WaaL-like"/>
</dbReference>
<evidence type="ECO:0000256" key="3">
    <source>
        <dbReference type="ARBA" id="ARBA00022989"/>
    </source>
</evidence>
<feature type="transmembrane region" description="Helical" evidence="5">
    <location>
        <begin position="64"/>
        <end position="81"/>
    </location>
</feature>
<reference evidence="7 8" key="1">
    <citation type="journal article" date="2015" name="Nature">
        <title>rRNA introns, odd ribosomes, and small enigmatic genomes across a large radiation of phyla.</title>
        <authorList>
            <person name="Brown C.T."/>
            <person name="Hug L.A."/>
            <person name="Thomas B.C."/>
            <person name="Sharon I."/>
            <person name="Castelle C.J."/>
            <person name="Singh A."/>
            <person name="Wilkins M.J."/>
            <person name="Williams K.H."/>
            <person name="Banfield J.F."/>
        </authorList>
    </citation>
    <scope>NUCLEOTIDE SEQUENCE [LARGE SCALE GENOMIC DNA]</scope>
</reference>
<feature type="transmembrane region" description="Helical" evidence="5">
    <location>
        <begin position="354"/>
        <end position="377"/>
    </location>
</feature>
<evidence type="ECO:0000256" key="4">
    <source>
        <dbReference type="ARBA" id="ARBA00023136"/>
    </source>
</evidence>
<evidence type="ECO:0000256" key="2">
    <source>
        <dbReference type="ARBA" id="ARBA00022692"/>
    </source>
</evidence>
<evidence type="ECO:0000256" key="1">
    <source>
        <dbReference type="ARBA" id="ARBA00004141"/>
    </source>
</evidence>
<dbReference type="GO" id="GO:0016020">
    <property type="term" value="C:membrane"/>
    <property type="evidence" value="ECO:0007669"/>
    <property type="project" value="UniProtKB-SubCell"/>
</dbReference>
<dbReference type="InterPro" id="IPR007016">
    <property type="entry name" value="O-antigen_ligase-rel_domated"/>
</dbReference>
<feature type="transmembrane region" description="Helical" evidence="5">
    <location>
        <begin position="200"/>
        <end position="226"/>
    </location>
</feature>
<dbReference type="PANTHER" id="PTHR37422">
    <property type="entry name" value="TEICHURONIC ACID BIOSYNTHESIS PROTEIN TUAE"/>
    <property type="match status" value="1"/>
</dbReference>
<feature type="domain" description="O-antigen ligase-related" evidence="6">
    <location>
        <begin position="200"/>
        <end position="335"/>
    </location>
</feature>
<feature type="transmembrane region" description="Helical" evidence="5">
    <location>
        <begin position="93"/>
        <end position="111"/>
    </location>
</feature>
<dbReference type="AlphaFoldDB" id="A0A0G1DLT4"/>